<evidence type="ECO:0000313" key="7">
    <source>
        <dbReference type="EMBL" id="GJE85309.1"/>
    </source>
</evidence>
<dbReference type="Gene3D" id="1.10.287.410">
    <property type="match status" value="1"/>
</dbReference>
<dbReference type="GO" id="GO:0000324">
    <property type="term" value="C:fungal-type vacuole"/>
    <property type="evidence" value="ECO:0007669"/>
    <property type="project" value="TreeGrafter"/>
</dbReference>
<dbReference type="Gene3D" id="3.40.50.1820">
    <property type="entry name" value="alpha/beta hydrolase"/>
    <property type="match status" value="1"/>
</dbReference>
<protein>
    <submittedName>
        <fullName evidence="7">Peptidase S10 serine carboxypeptidase</fullName>
    </submittedName>
</protein>
<evidence type="ECO:0000256" key="6">
    <source>
        <dbReference type="SAM" id="SignalP"/>
    </source>
</evidence>
<comment type="caution">
    <text evidence="7">The sequence shown here is derived from an EMBL/GenBank/DDBJ whole genome shotgun (WGS) entry which is preliminary data.</text>
</comment>
<dbReference type="OrthoDB" id="443318at2759"/>
<gene>
    <name evidence="7" type="ORF">PsYK624_013880</name>
</gene>
<keyword evidence="2 7" id="KW-0121">Carboxypeptidase</keyword>
<dbReference type="GO" id="GO:0006508">
    <property type="term" value="P:proteolysis"/>
    <property type="evidence" value="ECO:0007669"/>
    <property type="project" value="UniProtKB-KW"/>
</dbReference>
<dbReference type="InterPro" id="IPR029058">
    <property type="entry name" value="AB_hydrolase_fold"/>
</dbReference>
<evidence type="ECO:0000256" key="2">
    <source>
        <dbReference type="ARBA" id="ARBA00022645"/>
    </source>
</evidence>
<accession>A0A9P3G060</accession>
<organism evidence="7 8">
    <name type="scientific">Phanerochaete sordida</name>
    <dbReference type="NCBI Taxonomy" id="48140"/>
    <lineage>
        <taxon>Eukaryota</taxon>
        <taxon>Fungi</taxon>
        <taxon>Dikarya</taxon>
        <taxon>Basidiomycota</taxon>
        <taxon>Agaricomycotina</taxon>
        <taxon>Agaricomycetes</taxon>
        <taxon>Polyporales</taxon>
        <taxon>Phanerochaetaceae</taxon>
        <taxon>Phanerochaete</taxon>
    </lineage>
</organism>
<evidence type="ECO:0000256" key="3">
    <source>
        <dbReference type="ARBA" id="ARBA00022670"/>
    </source>
</evidence>
<dbReference type="PANTHER" id="PTHR11802">
    <property type="entry name" value="SERINE PROTEASE FAMILY S10 SERINE CARBOXYPEPTIDASE"/>
    <property type="match status" value="1"/>
</dbReference>
<dbReference type="GO" id="GO:0004185">
    <property type="term" value="F:serine-type carboxypeptidase activity"/>
    <property type="evidence" value="ECO:0007669"/>
    <property type="project" value="InterPro"/>
</dbReference>
<dbReference type="PANTHER" id="PTHR11802:SF452">
    <property type="entry name" value="CARBOXYPEPTIDASE"/>
    <property type="match status" value="1"/>
</dbReference>
<sequence>MVRAVLRLGLLLSLFLLLGRTHGLPQVSEDFQAPLSSGEAAEGLSVSSYESHGVQFERVQHALYDAHQLRITQPKLCDRDVQQYSGYLDIADDKHLFFWFFEARHDPKNAPLMLWLNGGPGGSTIASGLLFENGPCKLNPATGRVEDNPYGWNEKVNIIYLDQPVGTGYSYGTGDSTTLANLAADVYAFLQLFLQRFPRYARAPLHVAGESWGGHYVPHIGAYIDDQNDRLIYAPRRGQLHVNLASLVLANGLTEPASQLELTVEYLCGGAPYPPFERNDRRCAMWRAAVPACLRMIRTCYEYQNNATCGPATAYCWPAVFTAPLQAAQQDGYNVYDLRKPCDESAGGLCYGEFNAIELWLNKTSTKRALGVDPELNFRTVNPDVLQPFYYKGQAVLNSAALLVPLIDHGIRLLTYAGNVDAVCNYMGIELWMNRLEHKYHEEFQDAPWRFWTLPTKIWASGFARSAGNGSVTNVRIFEAGHMAPFDQPEATLDMISRWVDRKPFN</sequence>
<reference evidence="7 8" key="1">
    <citation type="submission" date="2021-08" db="EMBL/GenBank/DDBJ databases">
        <title>Draft Genome Sequence of Phanerochaete sordida strain YK-624.</title>
        <authorList>
            <person name="Mori T."/>
            <person name="Dohra H."/>
            <person name="Suzuki T."/>
            <person name="Kawagishi H."/>
            <person name="Hirai H."/>
        </authorList>
    </citation>
    <scope>NUCLEOTIDE SEQUENCE [LARGE SCALE GENOMIC DNA]</scope>
    <source>
        <strain evidence="7 8">YK-624</strain>
    </source>
</reference>
<keyword evidence="6" id="KW-0732">Signal</keyword>
<evidence type="ECO:0000256" key="4">
    <source>
        <dbReference type="ARBA" id="ARBA00022801"/>
    </source>
</evidence>
<keyword evidence="3" id="KW-0645">Protease</keyword>
<feature type="signal peptide" evidence="6">
    <location>
        <begin position="1"/>
        <end position="23"/>
    </location>
</feature>
<evidence type="ECO:0000256" key="1">
    <source>
        <dbReference type="ARBA" id="ARBA00009431"/>
    </source>
</evidence>
<keyword evidence="4" id="KW-0378">Hydrolase</keyword>
<feature type="chain" id="PRO_5040512149" evidence="6">
    <location>
        <begin position="24"/>
        <end position="506"/>
    </location>
</feature>
<evidence type="ECO:0000256" key="5">
    <source>
        <dbReference type="ARBA" id="ARBA00023180"/>
    </source>
</evidence>
<proteinExistence type="inferred from homology"/>
<keyword evidence="5" id="KW-0325">Glycoprotein</keyword>
<dbReference type="Pfam" id="PF00450">
    <property type="entry name" value="Peptidase_S10"/>
    <property type="match status" value="1"/>
</dbReference>
<evidence type="ECO:0000313" key="8">
    <source>
        <dbReference type="Proteomes" id="UP000703269"/>
    </source>
</evidence>
<dbReference type="PRINTS" id="PR00724">
    <property type="entry name" value="CRBOXYPTASEC"/>
</dbReference>
<keyword evidence="8" id="KW-1185">Reference proteome</keyword>
<dbReference type="InterPro" id="IPR001563">
    <property type="entry name" value="Peptidase_S10"/>
</dbReference>
<dbReference type="Proteomes" id="UP000703269">
    <property type="component" value="Unassembled WGS sequence"/>
</dbReference>
<dbReference type="SUPFAM" id="SSF53474">
    <property type="entry name" value="alpha/beta-Hydrolases"/>
    <property type="match status" value="1"/>
</dbReference>
<name>A0A9P3G060_9APHY</name>
<dbReference type="AlphaFoldDB" id="A0A9P3G060"/>
<dbReference type="EMBL" id="BPQB01000002">
    <property type="protein sequence ID" value="GJE85309.1"/>
    <property type="molecule type" value="Genomic_DNA"/>
</dbReference>
<comment type="similarity">
    <text evidence="1">Belongs to the peptidase S10 family.</text>
</comment>